<dbReference type="EMBL" id="GISG01035239">
    <property type="protein sequence ID" value="MBA4621778.1"/>
    <property type="molecule type" value="Transcribed_RNA"/>
</dbReference>
<keyword evidence="1" id="KW-0732">Signal</keyword>
<protein>
    <submittedName>
        <fullName evidence="2">Uncharacterized protein</fullName>
    </submittedName>
</protein>
<evidence type="ECO:0000313" key="2">
    <source>
        <dbReference type="EMBL" id="MBA4621778.1"/>
    </source>
</evidence>
<name>A0A7C8YM65_OPUST</name>
<reference evidence="2" key="1">
    <citation type="journal article" date="2013" name="J. Plant Res.">
        <title>Effect of fungi and light on seed germination of three Opuntia species from semiarid lands of central Mexico.</title>
        <authorList>
            <person name="Delgado-Sanchez P."/>
            <person name="Jimenez-Bremont J.F."/>
            <person name="Guerrero-Gonzalez Mde L."/>
            <person name="Flores J."/>
        </authorList>
    </citation>
    <scope>NUCLEOTIDE SEQUENCE</scope>
    <source>
        <tissue evidence="2">Cladode</tissue>
    </source>
</reference>
<feature type="signal peptide" evidence="1">
    <location>
        <begin position="1"/>
        <end position="19"/>
    </location>
</feature>
<evidence type="ECO:0000256" key="1">
    <source>
        <dbReference type="SAM" id="SignalP"/>
    </source>
</evidence>
<sequence length="114" mass="12981">MLLTLAAFCAFEIDLVVFGTTLVYPSSSFFRSEGGKKQSMHNPFMLKPTSSMDQTSSIRVLEFFSVLSPYLNKETEVLPECAMLIPSIVRYSWIHDSIVVSQKMLSFEAFILRR</sequence>
<dbReference type="AlphaFoldDB" id="A0A7C8YM65"/>
<feature type="chain" id="PRO_5027699060" evidence="1">
    <location>
        <begin position="20"/>
        <end position="114"/>
    </location>
</feature>
<accession>A0A7C8YM65</accession>
<reference evidence="2" key="2">
    <citation type="submission" date="2020-07" db="EMBL/GenBank/DDBJ databases">
        <authorList>
            <person name="Vera ALvarez R."/>
            <person name="Arias-Moreno D.M."/>
            <person name="Jimenez-Jacinto V."/>
            <person name="Jimenez-Bremont J.F."/>
            <person name="Swaminathan K."/>
            <person name="Moose S.P."/>
            <person name="Guerrero-Gonzalez M.L."/>
            <person name="Marino-Ramirez L."/>
            <person name="Landsman D."/>
            <person name="Rodriguez-Kessler M."/>
            <person name="Delgado-Sanchez P."/>
        </authorList>
    </citation>
    <scope>NUCLEOTIDE SEQUENCE</scope>
    <source>
        <tissue evidence="2">Cladode</tissue>
    </source>
</reference>
<proteinExistence type="predicted"/>
<organism evidence="2">
    <name type="scientific">Opuntia streptacantha</name>
    <name type="common">Prickly pear cactus</name>
    <name type="synonym">Opuntia cardona</name>
    <dbReference type="NCBI Taxonomy" id="393608"/>
    <lineage>
        <taxon>Eukaryota</taxon>
        <taxon>Viridiplantae</taxon>
        <taxon>Streptophyta</taxon>
        <taxon>Embryophyta</taxon>
        <taxon>Tracheophyta</taxon>
        <taxon>Spermatophyta</taxon>
        <taxon>Magnoliopsida</taxon>
        <taxon>eudicotyledons</taxon>
        <taxon>Gunneridae</taxon>
        <taxon>Pentapetalae</taxon>
        <taxon>Caryophyllales</taxon>
        <taxon>Cactineae</taxon>
        <taxon>Cactaceae</taxon>
        <taxon>Opuntioideae</taxon>
        <taxon>Opuntia</taxon>
    </lineage>
</organism>